<sequence length="99" mass="11008">MRLLKGLLLGVLTLVLLLIGIMFAIHNTQPVALNFVFFSLPEFSVSFWLILSFFFGGVIGVTLSVVMLLQMKARALQLKRKLNQLDSELAKLRQASTSA</sequence>
<gene>
    <name evidence="8" type="ORF">C4K68_11770</name>
</gene>
<keyword evidence="4 6" id="KW-0472">Membrane</keyword>
<comment type="caution">
    <text evidence="8">The sequence shown here is derived from an EMBL/GenBank/DDBJ whole genome shotgun (WGS) entry which is preliminary data.</text>
</comment>
<evidence type="ECO:0000256" key="5">
    <source>
        <dbReference type="SAM" id="Coils"/>
    </source>
</evidence>
<dbReference type="InterPro" id="IPR010445">
    <property type="entry name" value="LapA_dom"/>
</dbReference>
<feature type="transmembrane region" description="Helical" evidence="6">
    <location>
        <begin position="7"/>
        <end position="25"/>
    </location>
</feature>
<keyword evidence="1" id="KW-1003">Cell membrane</keyword>
<protein>
    <submittedName>
        <fullName evidence="8">DUF1049 domain-containing protein</fullName>
    </submittedName>
</protein>
<keyword evidence="5" id="KW-0175">Coiled coil</keyword>
<keyword evidence="3 6" id="KW-1133">Transmembrane helix</keyword>
<name>A0A2S5KQH4_9PROT</name>
<evidence type="ECO:0000256" key="1">
    <source>
        <dbReference type="ARBA" id="ARBA00022475"/>
    </source>
</evidence>
<evidence type="ECO:0000313" key="9">
    <source>
        <dbReference type="Proteomes" id="UP000238196"/>
    </source>
</evidence>
<evidence type="ECO:0000259" key="7">
    <source>
        <dbReference type="Pfam" id="PF06305"/>
    </source>
</evidence>
<feature type="transmembrane region" description="Helical" evidence="6">
    <location>
        <begin position="45"/>
        <end position="69"/>
    </location>
</feature>
<dbReference type="EMBL" id="PRLP01000035">
    <property type="protein sequence ID" value="PPC77091.1"/>
    <property type="molecule type" value="Genomic_DNA"/>
</dbReference>
<reference evidence="8 9" key="1">
    <citation type="submission" date="2018-02" db="EMBL/GenBank/DDBJ databases">
        <title>novel marine gammaproteobacteria from coastal saline agro ecosystem.</title>
        <authorList>
            <person name="Krishnan R."/>
            <person name="Ramesh Kumar N."/>
        </authorList>
    </citation>
    <scope>NUCLEOTIDE SEQUENCE [LARGE SCALE GENOMIC DNA]</scope>
    <source>
        <strain evidence="8 9">228</strain>
    </source>
</reference>
<keyword evidence="2 6" id="KW-0812">Transmembrane</keyword>
<dbReference type="AlphaFoldDB" id="A0A2S5KQH4"/>
<dbReference type="OrthoDB" id="6121208at2"/>
<evidence type="ECO:0000313" key="8">
    <source>
        <dbReference type="EMBL" id="PPC77091.1"/>
    </source>
</evidence>
<evidence type="ECO:0000256" key="3">
    <source>
        <dbReference type="ARBA" id="ARBA00022989"/>
    </source>
</evidence>
<dbReference type="Proteomes" id="UP000238196">
    <property type="component" value="Unassembled WGS sequence"/>
</dbReference>
<feature type="coiled-coil region" evidence="5">
    <location>
        <begin position="68"/>
        <end position="95"/>
    </location>
</feature>
<evidence type="ECO:0000256" key="4">
    <source>
        <dbReference type="ARBA" id="ARBA00023136"/>
    </source>
</evidence>
<organism evidence="8 9">
    <name type="scientific">Proteobacteria bacterium 228</name>
    <dbReference type="NCBI Taxonomy" id="2083153"/>
    <lineage>
        <taxon>Bacteria</taxon>
        <taxon>Pseudomonadati</taxon>
        <taxon>Pseudomonadota</taxon>
    </lineage>
</organism>
<dbReference type="Pfam" id="PF06305">
    <property type="entry name" value="LapA_dom"/>
    <property type="match status" value="1"/>
</dbReference>
<feature type="domain" description="Lipopolysaccharide assembly protein A" evidence="7">
    <location>
        <begin position="27"/>
        <end position="89"/>
    </location>
</feature>
<proteinExistence type="predicted"/>
<accession>A0A2S5KQH4</accession>
<dbReference type="GO" id="GO:0005886">
    <property type="term" value="C:plasma membrane"/>
    <property type="evidence" value="ECO:0007669"/>
    <property type="project" value="InterPro"/>
</dbReference>
<evidence type="ECO:0000256" key="2">
    <source>
        <dbReference type="ARBA" id="ARBA00022692"/>
    </source>
</evidence>
<evidence type="ECO:0000256" key="6">
    <source>
        <dbReference type="SAM" id="Phobius"/>
    </source>
</evidence>